<keyword evidence="1" id="KW-1133">Transmembrane helix</keyword>
<gene>
    <name evidence="3" type="ORF">FYJ39_16080</name>
</gene>
<evidence type="ECO:0000313" key="3">
    <source>
        <dbReference type="EMBL" id="MSS38033.1"/>
    </source>
</evidence>
<accession>A0A7X2TEA2</accession>
<dbReference type="AlphaFoldDB" id="A0A7X2TEA2"/>
<keyword evidence="2" id="KW-0732">Signal</keyword>
<dbReference type="RefSeq" id="WP_154473478.1">
    <property type="nucleotide sequence ID" value="NZ_VUMD01000017.1"/>
</dbReference>
<keyword evidence="1" id="KW-0472">Membrane</keyword>
<evidence type="ECO:0000256" key="1">
    <source>
        <dbReference type="SAM" id="Phobius"/>
    </source>
</evidence>
<feature type="chain" id="PRO_5030625225" evidence="2">
    <location>
        <begin position="25"/>
        <end position="352"/>
    </location>
</feature>
<comment type="caution">
    <text evidence="3">The sequence shown here is derived from an EMBL/GenBank/DDBJ whole genome shotgun (WGS) entry which is preliminary data.</text>
</comment>
<dbReference type="Proteomes" id="UP000429958">
    <property type="component" value="Unassembled WGS sequence"/>
</dbReference>
<sequence>MKKIAYLFITLCMSLAIFGSTAFARDIQLDDEESANDVFVTISAIVPEGFDERIEVYLNHSPHPLTKDYQYSMEIPLNKELVYDIVVLSSTDVEDRYEFSAPSTLNPAETKTLTIQVTERPMDALDFDETEDFSGVTEITDLDLTPLQYDFSHGQESGIIHISMKDYGVFDTVTYRLVGDEIYDITLDSEHAFQADVKLPTGSYYESSTMSYTFHDWVPENNLKFALEHAGQMGNFGKYYDVTAGGETTISDLVIYMVQGSNSMEVNANIINDSVVVEESLAIQQEHEKQELESAFPELTETIAETETIAAAQEIEVDSISMMSLILAIGGMIAGCCMIVVILYWIRKKRQE</sequence>
<protein>
    <submittedName>
        <fullName evidence="3">Uncharacterized protein</fullName>
    </submittedName>
</protein>
<feature type="signal peptide" evidence="2">
    <location>
        <begin position="1"/>
        <end position="24"/>
    </location>
</feature>
<proteinExistence type="predicted"/>
<evidence type="ECO:0000256" key="2">
    <source>
        <dbReference type="SAM" id="SignalP"/>
    </source>
</evidence>
<dbReference type="EMBL" id="VUMD01000017">
    <property type="protein sequence ID" value="MSS38033.1"/>
    <property type="molecule type" value="Genomic_DNA"/>
</dbReference>
<keyword evidence="1" id="KW-0812">Transmembrane</keyword>
<organism evidence="3 4">
    <name type="scientific">Clostridium porci</name>
    <dbReference type="NCBI Taxonomy" id="2605778"/>
    <lineage>
        <taxon>Bacteria</taxon>
        <taxon>Bacillati</taxon>
        <taxon>Bacillota</taxon>
        <taxon>Clostridia</taxon>
        <taxon>Eubacteriales</taxon>
        <taxon>Clostridiaceae</taxon>
        <taxon>Clostridium</taxon>
    </lineage>
</organism>
<feature type="transmembrane region" description="Helical" evidence="1">
    <location>
        <begin position="322"/>
        <end position="346"/>
    </location>
</feature>
<evidence type="ECO:0000313" key="4">
    <source>
        <dbReference type="Proteomes" id="UP000429958"/>
    </source>
</evidence>
<keyword evidence="4" id="KW-1185">Reference proteome</keyword>
<name>A0A7X2TEA2_9CLOT</name>
<reference evidence="3 4" key="1">
    <citation type="submission" date="2019-08" db="EMBL/GenBank/DDBJ databases">
        <title>In-depth cultivation of the pig gut microbiome towards novel bacterial diversity and tailored functional studies.</title>
        <authorList>
            <person name="Wylensek D."/>
            <person name="Hitch T.C.A."/>
            <person name="Clavel T."/>
        </authorList>
    </citation>
    <scope>NUCLEOTIDE SEQUENCE [LARGE SCALE GENOMIC DNA]</scope>
    <source>
        <strain evidence="3 4">WCA-389-WT-23D1</strain>
    </source>
</reference>